<dbReference type="PANTHER" id="PTHR22604:SF105">
    <property type="entry name" value="TRANS-1,2-DIHYDROBENZENE-1,2-DIOL DEHYDROGENASE"/>
    <property type="match status" value="1"/>
</dbReference>
<dbReference type="RefSeq" id="WP_078350787.1">
    <property type="nucleotide sequence ID" value="NZ_MBTF01000036.1"/>
</dbReference>
<dbReference type="Gene3D" id="3.40.50.720">
    <property type="entry name" value="NAD(P)-binding Rossmann-like Domain"/>
    <property type="match status" value="1"/>
</dbReference>
<dbReference type="InterPro" id="IPR036291">
    <property type="entry name" value="NAD(P)-bd_dom_sf"/>
</dbReference>
<dbReference type="STRING" id="1792845.BC343_15430"/>
<reference evidence="4 5" key="1">
    <citation type="submission" date="2016-07" db="EMBL/GenBank/DDBJ databases">
        <title>Genomic analysis of zinc-resistant bacterium Mucilaginibacter pedocola TBZ30.</title>
        <authorList>
            <person name="Huang J."/>
            <person name="Tang J."/>
        </authorList>
    </citation>
    <scope>NUCLEOTIDE SEQUENCE [LARGE SCALE GENOMIC DNA]</scope>
    <source>
        <strain evidence="4 5">TBZ30</strain>
    </source>
</reference>
<keyword evidence="5" id="KW-1185">Reference proteome</keyword>
<dbReference type="Proteomes" id="UP000189739">
    <property type="component" value="Unassembled WGS sequence"/>
</dbReference>
<evidence type="ECO:0000256" key="2">
    <source>
        <dbReference type="ARBA" id="ARBA00023002"/>
    </source>
</evidence>
<comment type="similarity">
    <text evidence="1">Belongs to the Gfo/Idh/MocA family.</text>
</comment>
<dbReference type="InterPro" id="IPR050984">
    <property type="entry name" value="Gfo/Idh/MocA_domain"/>
</dbReference>
<dbReference type="GO" id="GO:0016491">
    <property type="term" value="F:oxidoreductase activity"/>
    <property type="evidence" value="ECO:0007669"/>
    <property type="project" value="UniProtKB-KW"/>
</dbReference>
<dbReference type="AlphaFoldDB" id="A0A1S9P955"/>
<organism evidence="4 5">
    <name type="scientific">Mucilaginibacter pedocola</name>
    <dbReference type="NCBI Taxonomy" id="1792845"/>
    <lineage>
        <taxon>Bacteria</taxon>
        <taxon>Pseudomonadati</taxon>
        <taxon>Bacteroidota</taxon>
        <taxon>Sphingobacteriia</taxon>
        <taxon>Sphingobacteriales</taxon>
        <taxon>Sphingobacteriaceae</taxon>
        <taxon>Mucilaginibacter</taxon>
    </lineage>
</organism>
<evidence type="ECO:0000313" key="5">
    <source>
        <dbReference type="Proteomes" id="UP000189739"/>
    </source>
</evidence>
<dbReference type="PANTHER" id="PTHR22604">
    <property type="entry name" value="OXIDOREDUCTASES"/>
    <property type="match status" value="1"/>
</dbReference>
<evidence type="ECO:0000313" key="4">
    <source>
        <dbReference type="EMBL" id="OOQ57482.1"/>
    </source>
</evidence>
<protein>
    <submittedName>
        <fullName evidence="4">Oxidoreductase</fullName>
    </submittedName>
</protein>
<dbReference type="Gene3D" id="3.30.360.10">
    <property type="entry name" value="Dihydrodipicolinate Reductase, domain 2"/>
    <property type="match status" value="1"/>
</dbReference>
<dbReference type="SUPFAM" id="SSF51735">
    <property type="entry name" value="NAD(P)-binding Rossmann-fold domains"/>
    <property type="match status" value="1"/>
</dbReference>
<evidence type="ECO:0000256" key="1">
    <source>
        <dbReference type="ARBA" id="ARBA00010928"/>
    </source>
</evidence>
<keyword evidence="2" id="KW-0560">Oxidoreductase</keyword>
<sequence length="338" mass="36965">MDAANLINHSPLSIHQAPLKWGIIGCGRIAHRFMQGLQALPGNVLAASWSRRAETVDAFVSQYGGKACTNAKELLNSGIDAVYIATLPNSHTDYCLQAIEAGIPVLCEKPATLNLPELDKVLALAREKKVLFMEGMKPPFFPLYVKLKEYLATDPIGRIAYVRAGSSVADIDPAHPNFSYELAGGSLMGIAIYEAFFAIDWLGAAQEIQAMGNIDGTRIDMFSIFQSKHEHGYAQVYCGFDLHGKGDALICGTLGHVTIHKNWWNPAKATISYLDGRTVVLDEPFTSGGLNYETAHFAELVRTGQLESPIIPHEMSRGMIAMIDEARKQVGLKFEGEQ</sequence>
<gene>
    <name evidence="4" type="ORF">BC343_15430</name>
</gene>
<evidence type="ECO:0000259" key="3">
    <source>
        <dbReference type="Pfam" id="PF01408"/>
    </source>
</evidence>
<proteinExistence type="inferred from homology"/>
<dbReference type="SUPFAM" id="SSF55347">
    <property type="entry name" value="Glyceraldehyde-3-phosphate dehydrogenase-like, C-terminal domain"/>
    <property type="match status" value="1"/>
</dbReference>
<dbReference type="InterPro" id="IPR000683">
    <property type="entry name" value="Gfo/Idh/MocA-like_OxRdtase_N"/>
</dbReference>
<feature type="domain" description="Gfo/Idh/MocA-like oxidoreductase N-terminal" evidence="3">
    <location>
        <begin position="19"/>
        <end position="135"/>
    </location>
</feature>
<dbReference type="GO" id="GO:0000166">
    <property type="term" value="F:nucleotide binding"/>
    <property type="evidence" value="ECO:0007669"/>
    <property type="project" value="InterPro"/>
</dbReference>
<name>A0A1S9P955_9SPHI</name>
<dbReference type="OrthoDB" id="9815825at2"/>
<dbReference type="Pfam" id="PF01408">
    <property type="entry name" value="GFO_IDH_MocA"/>
    <property type="match status" value="1"/>
</dbReference>
<accession>A0A1S9P955</accession>
<comment type="caution">
    <text evidence="4">The sequence shown here is derived from an EMBL/GenBank/DDBJ whole genome shotgun (WGS) entry which is preliminary data.</text>
</comment>
<dbReference type="EMBL" id="MBTF01000036">
    <property type="protein sequence ID" value="OOQ57482.1"/>
    <property type="molecule type" value="Genomic_DNA"/>
</dbReference>